<keyword evidence="5 11" id="KW-0812">Transmembrane</keyword>
<dbReference type="InterPro" id="IPR004694">
    <property type="entry name" value="Hydroxy_aa_transpt"/>
</dbReference>
<dbReference type="GO" id="GO:0005886">
    <property type="term" value="C:plasma membrane"/>
    <property type="evidence" value="ECO:0007669"/>
    <property type="project" value="UniProtKB-SubCell"/>
</dbReference>
<keyword evidence="6" id="KW-0769">Symport</keyword>
<dbReference type="GO" id="GO:0015293">
    <property type="term" value="F:symporter activity"/>
    <property type="evidence" value="ECO:0007669"/>
    <property type="project" value="UniProtKB-KW"/>
</dbReference>
<feature type="transmembrane region" description="Helical" evidence="11">
    <location>
        <begin position="207"/>
        <end position="229"/>
    </location>
</feature>
<evidence type="ECO:0000313" key="14">
    <source>
        <dbReference type="Proteomes" id="UP000036196"/>
    </source>
</evidence>
<keyword evidence="13" id="KW-0723">Serine/threonine-protein kinase</keyword>
<evidence type="ECO:0000313" key="12">
    <source>
        <dbReference type="EMBL" id="EML1473314.1"/>
    </source>
</evidence>
<dbReference type="PANTHER" id="PTHR35334">
    <property type="entry name" value="SERINE TRANSPORTER"/>
    <property type="match status" value="1"/>
</dbReference>
<evidence type="ECO:0000256" key="5">
    <source>
        <dbReference type="ARBA" id="ARBA00022692"/>
    </source>
</evidence>
<evidence type="ECO:0000256" key="7">
    <source>
        <dbReference type="ARBA" id="ARBA00022970"/>
    </source>
</evidence>
<accession>A0A0F0VNX2</accession>
<evidence type="ECO:0000256" key="10">
    <source>
        <dbReference type="ARBA" id="ARBA00047996"/>
    </source>
</evidence>
<feature type="transmembrane region" description="Helical" evidence="11">
    <location>
        <begin position="100"/>
        <end position="120"/>
    </location>
</feature>
<dbReference type="PATRIC" id="fig|61647.13.peg.1957"/>
<evidence type="ECO:0000256" key="6">
    <source>
        <dbReference type="ARBA" id="ARBA00022847"/>
    </source>
</evidence>
<keyword evidence="14" id="KW-1185">Reference proteome</keyword>
<evidence type="ECO:0000256" key="11">
    <source>
        <dbReference type="SAM" id="Phobius"/>
    </source>
</evidence>
<dbReference type="AlphaFoldDB" id="A0A0F0VNX2"/>
<evidence type="ECO:0000313" key="13">
    <source>
        <dbReference type="EMBL" id="KMK15315.1"/>
    </source>
</evidence>
<feature type="transmembrane region" description="Helical" evidence="11">
    <location>
        <begin position="370"/>
        <end position="389"/>
    </location>
</feature>
<evidence type="ECO:0000256" key="8">
    <source>
        <dbReference type="ARBA" id="ARBA00022989"/>
    </source>
</evidence>
<dbReference type="Proteomes" id="UP000036196">
    <property type="component" value="Unassembled WGS sequence"/>
</dbReference>
<keyword evidence="3" id="KW-1003">Cell membrane</keyword>
<dbReference type="GO" id="GO:0004674">
    <property type="term" value="F:protein serine/threonine kinase activity"/>
    <property type="evidence" value="ECO:0007669"/>
    <property type="project" value="UniProtKB-KW"/>
</dbReference>
<dbReference type="InterPro" id="IPR018227">
    <property type="entry name" value="Amino_acid_transport_2"/>
</dbReference>
<dbReference type="STRING" id="61647.LG71_09360"/>
<gene>
    <name evidence="13" type="ORF">ABW06_04885</name>
    <name evidence="12" type="ORF">QEG54_004110</name>
</gene>
<name>A0A0F0VNX2_PLUGE</name>
<keyword evidence="8 11" id="KW-1133">Transmembrane helix</keyword>
<feature type="transmembrane region" description="Helical" evidence="11">
    <location>
        <begin position="345"/>
        <end position="364"/>
    </location>
</feature>
<keyword evidence="9 11" id="KW-0472">Membrane</keyword>
<reference evidence="12" key="2">
    <citation type="submission" date="2024-02" db="EMBL/GenBank/DDBJ databases">
        <authorList>
            <consortium name="Clinical and Environmental Microbiology Branch: Whole genome sequencing antimicrobial resistance pathogens in the healthcare setting"/>
        </authorList>
    </citation>
    <scope>NUCLEOTIDE SEQUENCE</scope>
    <source>
        <strain evidence="12">2021DK-00143</strain>
    </source>
</reference>
<reference evidence="13 14" key="1">
    <citation type="submission" date="2015-05" db="EMBL/GenBank/DDBJ databases">
        <title>Genome sequences of Pluralibacter gergoviae.</title>
        <authorList>
            <person name="Greninger A.L."/>
            <person name="Miller S."/>
        </authorList>
    </citation>
    <scope>NUCLEOTIDE SEQUENCE [LARGE SCALE GENOMIC DNA]</scope>
    <source>
        <strain evidence="13 14">JS81F13</strain>
    </source>
</reference>
<protein>
    <submittedName>
        <fullName evidence="12">HAAAP family serine/threonine permease</fullName>
    </submittedName>
    <submittedName>
        <fullName evidence="13">Serine/threonine protein kinase</fullName>
    </submittedName>
</protein>
<feature type="transmembrane region" description="Helical" evidence="11">
    <location>
        <begin position="303"/>
        <end position="324"/>
    </location>
</feature>
<dbReference type="Pfam" id="PF03222">
    <property type="entry name" value="Trp_Tyr_perm"/>
    <property type="match status" value="1"/>
</dbReference>
<keyword evidence="7" id="KW-0029">Amino-acid transport</keyword>
<dbReference type="PANTHER" id="PTHR35334:SF2">
    <property type="entry name" value="SERINE TRANSPORTER SDAC"/>
    <property type="match status" value="1"/>
</dbReference>
<evidence type="ECO:0000256" key="4">
    <source>
        <dbReference type="ARBA" id="ARBA00022519"/>
    </source>
</evidence>
<dbReference type="EMBL" id="ABLOKC030000027">
    <property type="protein sequence ID" value="EML1473314.1"/>
    <property type="molecule type" value="Genomic_DNA"/>
</dbReference>
<dbReference type="RefSeq" id="WP_045289312.1">
    <property type="nucleotide sequence ID" value="NZ_CACVCI010000001.1"/>
</dbReference>
<feature type="transmembrane region" description="Helical" evidence="11">
    <location>
        <begin position="24"/>
        <end position="43"/>
    </location>
</feature>
<feature type="transmembrane region" description="Helical" evidence="11">
    <location>
        <begin position="250"/>
        <end position="273"/>
    </location>
</feature>
<keyword evidence="2" id="KW-0813">Transport</keyword>
<organism evidence="13 14">
    <name type="scientific">Pluralibacter gergoviae</name>
    <name type="common">Enterobacter gergoviae</name>
    <dbReference type="NCBI Taxonomy" id="61647"/>
    <lineage>
        <taxon>Bacteria</taxon>
        <taxon>Pseudomonadati</taxon>
        <taxon>Pseudomonadota</taxon>
        <taxon>Gammaproteobacteria</taxon>
        <taxon>Enterobacterales</taxon>
        <taxon>Enterobacteriaceae</taxon>
        <taxon>Pluralibacter</taxon>
    </lineage>
</organism>
<evidence type="ECO:0000256" key="2">
    <source>
        <dbReference type="ARBA" id="ARBA00022448"/>
    </source>
</evidence>
<feature type="transmembrane region" description="Helical" evidence="11">
    <location>
        <begin position="49"/>
        <end position="67"/>
    </location>
</feature>
<feature type="transmembrane region" description="Helical" evidence="11">
    <location>
        <begin position="410"/>
        <end position="431"/>
    </location>
</feature>
<evidence type="ECO:0000256" key="9">
    <source>
        <dbReference type="ARBA" id="ARBA00023136"/>
    </source>
</evidence>
<evidence type="ECO:0000256" key="3">
    <source>
        <dbReference type="ARBA" id="ARBA00022475"/>
    </source>
</evidence>
<proteinExistence type="predicted"/>
<keyword evidence="13" id="KW-0808">Transferase</keyword>
<comment type="caution">
    <text evidence="13">The sequence shown here is derived from an EMBL/GenBank/DDBJ whole genome shotgun (WGS) entry which is preliminary data.</text>
</comment>
<dbReference type="eggNOG" id="COG0814">
    <property type="taxonomic scope" value="Bacteria"/>
</dbReference>
<feature type="transmembrane region" description="Helical" evidence="11">
    <location>
        <begin position="140"/>
        <end position="157"/>
    </location>
</feature>
<comment type="catalytic activity">
    <reaction evidence="10">
        <text>L-serine(in) + H(+)(in) = L-serine(out) + H(+)(out)</text>
        <dbReference type="Rhea" id="RHEA:28887"/>
        <dbReference type="ChEBI" id="CHEBI:15378"/>
        <dbReference type="ChEBI" id="CHEBI:33384"/>
    </reaction>
    <physiologicalReaction direction="right-to-left" evidence="10">
        <dbReference type="Rhea" id="RHEA:28889"/>
    </physiologicalReaction>
</comment>
<keyword evidence="13" id="KW-0418">Kinase</keyword>
<dbReference type="GO" id="GO:0015171">
    <property type="term" value="F:amino acid transmembrane transporter activity"/>
    <property type="evidence" value="ECO:0007669"/>
    <property type="project" value="InterPro"/>
</dbReference>
<keyword evidence="4" id="KW-0997">Cell inner membrane</keyword>
<evidence type="ECO:0000256" key="1">
    <source>
        <dbReference type="ARBA" id="ARBA00004429"/>
    </source>
</evidence>
<sequence length="432" mass="46867">METTQTSTLATADSRSGWRKTDTMWMLGLYGTAIGAGVLFLPINAGVGGMIPLIIMAILAFPMTFFAHRGLTRFVLSGKNPGEDITEVVEEHFGVGAGKIITLLYFFAIYPILLVYSVGITNTVESFMTHQLAITPPPRAVLSLILIVGMMTIVRFGEQMIVKAMSVLVFPFVAALMVLACYLIPQWSGAALDTLSLSSAASTGNGLWMTLWLAIPVMVFSFNHSPIISSFAVAKREEYGQGAEKKCSKILACAHIMMVLTVMFFVFSCVFSLSPADLAEAKAQNISILSYLANHFNAPVIEWMAPIIAIVAITKSFLGHYLGAREGFNGMVVKSLRGKGKSIEISKLNKFTALFMLVTCWLIATLNPSILGMIETLGGPVIAVILFLMPMYAINKVPAMRKYSGHISNAFVVVMGLVAISAIFYSLYSLFA</sequence>
<comment type="subcellular location">
    <subcellularLocation>
        <location evidence="1">Cell inner membrane</location>
        <topology evidence="1">Multi-pass membrane protein</topology>
    </subcellularLocation>
</comment>
<feature type="transmembrane region" description="Helical" evidence="11">
    <location>
        <begin position="164"/>
        <end position="187"/>
    </location>
</feature>
<dbReference type="NCBIfam" id="TIGR00814">
    <property type="entry name" value="stp"/>
    <property type="match status" value="1"/>
</dbReference>
<dbReference type="EMBL" id="LDZF01000004">
    <property type="protein sequence ID" value="KMK15315.1"/>
    <property type="molecule type" value="Genomic_DNA"/>
</dbReference>